<evidence type="ECO:0000256" key="4">
    <source>
        <dbReference type="ARBA" id="ARBA00023002"/>
    </source>
</evidence>
<dbReference type="InterPro" id="IPR036291">
    <property type="entry name" value="NAD(P)-bd_dom_sf"/>
</dbReference>
<evidence type="ECO:0000259" key="5">
    <source>
        <dbReference type="Pfam" id="PF08240"/>
    </source>
</evidence>
<sequence>MKAIAVIPGKPNSIHLRQVPSPRLDHIPDHRGVLIQVLRVGVDGTDKEINAAEYGQAPPGDDFLITGHECFGQVREVGKEVTEFATGDYVVPTVRRPGQSFYDQIGQYDMTTDEVYFERGINLRHGYLTEHIVEHPDYLVRIPQGLKHVGVLLEPTSVIEKGIIQAYESQRRLKIWRPRRAAVLGAGTIGLLAALSLRMRGLQVTNIGRTPPPYRNSRLLEEIGVRYVSNQEMPLPDAAKHFGPFDIMFEATGHAQMVFEAMEHLGKNGVLILSSVTGGGRTLQVPADMINLGFVLGNKVMVGTVNANREYFEAGVYDLARAELEYPGWLSKLLTHPVDGLDRYEEMMRLLTEEKGAIKVFVNVAKEC</sequence>
<protein>
    <submittedName>
        <fullName evidence="7">Glucose 1-dehydrogenase</fullName>
    </submittedName>
</protein>
<dbReference type="Gene3D" id="3.90.180.10">
    <property type="entry name" value="Medium-chain alcohol dehydrogenases, catalytic domain"/>
    <property type="match status" value="1"/>
</dbReference>
<dbReference type="GO" id="GO:0008270">
    <property type="term" value="F:zinc ion binding"/>
    <property type="evidence" value="ECO:0007669"/>
    <property type="project" value="InterPro"/>
</dbReference>
<reference evidence="7 8" key="1">
    <citation type="submission" date="2023-01" db="EMBL/GenBank/DDBJ databases">
        <title>Cultivation and genomic characterization of new, ubiquitous marine nitrite-oxidizing bacteria from the Nitrospirales.</title>
        <authorList>
            <person name="Mueller A.J."/>
            <person name="Daebeler A."/>
            <person name="Herbold C.W."/>
            <person name="Kirkegaard R.H."/>
            <person name="Daims H."/>
        </authorList>
    </citation>
    <scope>NUCLEOTIDE SEQUENCE [LARGE SCALE GENOMIC DNA]</scope>
    <source>
        <strain evidence="7 8">DK</strain>
    </source>
</reference>
<accession>A0AA96JY50</accession>
<dbReference type="SUPFAM" id="SSF50129">
    <property type="entry name" value="GroES-like"/>
    <property type="match status" value="1"/>
</dbReference>
<dbReference type="KEGG" id="nneo:PQG83_10315"/>
<dbReference type="Pfam" id="PF16912">
    <property type="entry name" value="Glu_dehyd_C"/>
    <property type="match status" value="1"/>
</dbReference>
<dbReference type="RefSeq" id="WP_312749078.1">
    <property type="nucleotide sequence ID" value="NZ_CP116968.1"/>
</dbReference>
<evidence type="ECO:0000313" key="8">
    <source>
        <dbReference type="Proteomes" id="UP001302494"/>
    </source>
</evidence>
<dbReference type="Proteomes" id="UP001302494">
    <property type="component" value="Chromosome"/>
</dbReference>
<feature type="domain" description="Glucose dehydrogenase C-terminal" evidence="6">
    <location>
        <begin position="148"/>
        <end position="363"/>
    </location>
</feature>
<dbReference type="Gene3D" id="3.40.50.720">
    <property type="entry name" value="NAD(P)-binding Rossmann-like Domain"/>
    <property type="match status" value="1"/>
</dbReference>
<dbReference type="SUPFAM" id="SSF51735">
    <property type="entry name" value="NAD(P)-binding Rossmann-fold domains"/>
    <property type="match status" value="1"/>
</dbReference>
<comment type="cofactor">
    <cofactor evidence="1">
        <name>Zn(2+)</name>
        <dbReference type="ChEBI" id="CHEBI:29105"/>
    </cofactor>
</comment>
<dbReference type="InterPro" id="IPR002328">
    <property type="entry name" value="ADH_Zn_CS"/>
</dbReference>
<keyword evidence="4" id="KW-0560">Oxidoreductase</keyword>
<dbReference type="PROSITE" id="PS00059">
    <property type="entry name" value="ADH_ZINC"/>
    <property type="match status" value="1"/>
</dbReference>
<dbReference type="Pfam" id="PF08240">
    <property type="entry name" value="ADH_N"/>
    <property type="match status" value="1"/>
</dbReference>
<evidence type="ECO:0000256" key="2">
    <source>
        <dbReference type="ARBA" id="ARBA00022723"/>
    </source>
</evidence>
<name>A0AA96JY50_9BACT</name>
<keyword evidence="3" id="KW-0862">Zinc</keyword>
<proteinExistence type="predicted"/>
<dbReference type="InterPro" id="IPR011032">
    <property type="entry name" value="GroES-like_sf"/>
</dbReference>
<evidence type="ECO:0000313" key="7">
    <source>
        <dbReference type="EMBL" id="WNM64123.1"/>
    </source>
</evidence>
<organism evidence="7 8">
    <name type="scientific">Candidatus Nitrospira neomarina</name>
    <dbReference type="NCBI Taxonomy" id="3020899"/>
    <lineage>
        <taxon>Bacteria</taxon>
        <taxon>Pseudomonadati</taxon>
        <taxon>Nitrospirota</taxon>
        <taxon>Nitrospiria</taxon>
        <taxon>Nitrospirales</taxon>
        <taxon>Nitrospiraceae</taxon>
        <taxon>Nitrospira</taxon>
    </lineage>
</organism>
<dbReference type="GO" id="GO:0016491">
    <property type="term" value="F:oxidoreductase activity"/>
    <property type="evidence" value="ECO:0007669"/>
    <property type="project" value="UniProtKB-KW"/>
</dbReference>
<dbReference type="EMBL" id="CP116968">
    <property type="protein sequence ID" value="WNM64123.1"/>
    <property type="molecule type" value="Genomic_DNA"/>
</dbReference>
<evidence type="ECO:0000256" key="3">
    <source>
        <dbReference type="ARBA" id="ARBA00022833"/>
    </source>
</evidence>
<keyword evidence="2" id="KW-0479">Metal-binding</keyword>
<dbReference type="InterPro" id="IPR013154">
    <property type="entry name" value="ADH-like_N"/>
</dbReference>
<gene>
    <name evidence="7" type="ORF">PQG83_10315</name>
</gene>
<dbReference type="PANTHER" id="PTHR43189:SF2">
    <property type="entry name" value="GLUCOSE 1-DEHYDROGENASE"/>
    <property type="match status" value="1"/>
</dbReference>
<evidence type="ECO:0000256" key="1">
    <source>
        <dbReference type="ARBA" id="ARBA00001947"/>
    </source>
</evidence>
<feature type="domain" description="Alcohol dehydrogenase-like N-terminal" evidence="5">
    <location>
        <begin position="32"/>
        <end position="144"/>
    </location>
</feature>
<dbReference type="InterPro" id="IPR031640">
    <property type="entry name" value="Glu_dehyd_C"/>
</dbReference>
<dbReference type="PANTHER" id="PTHR43189">
    <property type="entry name" value="ZINC-TYPE ALCOHOL DEHYDROGENASE-LIKE PROTEIN C1198.01-RELATED"/>
    <property type="match status" value="1"/>
</dbReference>
<evidence type="ECO:0000259" key="6">
    <source>
        <dbReference type="Pfam" id="PF16912"/>
    </source>
</evidence>
<dbReference type="AlphaFoldDB" id="A0AA96JY50"/>
<dbReference type="CDD" id="cd08230">
    <property type="entry name" value="glucose_DH"/>
    <property type="match status" value="1"/>
</dbReference>
<keyword evidence="8" id="KW-1185">Reference proteome</keyword>